<keyword evidence="3 4" id="KW-0808">Transferase</keyword>
<comment type="caution">
    <text evidence="6">The sequence shown here is derived from an EMBL/GenBank/DDBJ whole genome shotgun (WGS) entry which is preliminary data.</text>
</comment>
<dbReference type="InterPro" id="IPR050481">
    <property type="entry name" value="UDP-glycosyltransf_plant"/>
</dbReference>
<dbReference type="GO" id="GO:0035251">
    <property type="term" value="F:UDP-glucosyltransferase activity"/>
    <property type="evidence" value="ECO:0007669"/>
    <property type="project" value="InterPro"/>
</dbReference>
<dbReference type="Pfam" id="PF00201">
    <property type="entry name" value="UDPGT"/>
    <property type="match status" value="1"/>
</dbReference>
<name>A0AAW2P3V1_SESRA</name>
<dbReference type="PROSITE" id="PS00375">
    <property type="entry name" value="UDPGT"/>
    <property type="match status" value="1"/>
</dbReference>
<dbReference type="EMBL" id="JACGWJ010000018">
    <property type="protein sequence ID" value="KAL0350191.1"/>
    <property type="molecule type" value="Genomic_DNA"/>
</dbReference>
<evidence type="ECO:0000256" key="3">
    <source>
        <dbReference type="ARBA" id="ARBA00022679"/>
    </source>
</evidence>
<protein>
    <recommendedName>
        <fullName evidence="5">Glycosyltransferase</fullName>
        <ecNumber evidence="5">2.4.1.-</ecNumber>
    </recommendedName>
</protein>
<evidence type="ECO:0000256" key="5">
    <source>
        <dbReference type="RuleBase" id="RU362057"/>
    </source>
</evidence>
<comment type="similarity">
    <text evidence="1 4">Belongs to the UDP-glycosyltransferase family.</text>
</comment>
<proteinExistence type="inferred from homology"/>
<dbReference type="AlphaFoldDB" id="A0AAW2P3V1"/>
<sequence>MAAKDHQTLHIAMLPWLAFGHIIPYLEFSKHIAEKGHRISFISTPRNIDRLPELPPHLSSSIALVKIPLPRIAELPENAEATMDIHGGQMDHLKIAFDGLEAGLTRFLEDSRPDWIIYDFAAHWLPPVAAGLGISRAYFLNINAWFLAFFGPADALVSASDDRTKPEDFTVPPKWVKFDTKVAYRRYEADWIFMSGPGNKMEISDYYRMGKVIIGCEAIFTRRCSEFEPAWLTLLEELHHRPVIPLGLMPPKVQDHSINDDGNHETWTSIKNWLDHQNKGSVVYVALGSEVTPSRDQLVELAHGLELSGVPFFWVLRKVSNSDPIELPSGFEERVSGRGIVWRSWAPQLKILSHESVGGFLTHCGWSSIVEGLMFGHPLITLPFLVDQGLNSRVVVENQLGREIPRKEQDGSYTRNSVAESVKLVMLDQEGRKFRERTQEMSKVFSDTELHSRYIDNAIEFLQNHRSLGRT</sequence>
<dbReference type="Gene3D" id="3.40.50.2000">
    <property type="entry name" value="Glycogen Phosphorylase B"/>
    <property type="match status" value="2"/>
</dbReference>
<dbReference type="PANTHER" id="PTHR48049:SF60">
    <property type="entry name" value="UDP-GLYCOSYLTRANSFERASE 91B1"/>
    <property type="match status" value="1"/>
</dbReference>
<dbReference type="CDD" id="cd03784">
    <property type="entry name" value="GT1_Gtf-like"/>
    <property type="match status" value="1"/>
</dbReference>
<dbReference type="SUPFAM" id="SSF53756">
    <property type="entry name" value="UDP-Glycosyltransferase/glycogen phosphorylase"/>
    <property type="match status" value="1"/>
</dbReference>
<evidence type="ECO:0000256" key="2">
    <source>
        <dbReference type="ARBA" id="ARBA00022676"/>
    </source>
</evidence>
<dbReference type="EC" id="2.4.1.-" evidence="5"/>
<evidence type="ECO:0000256" key="4">
    <source>
        <dbReference type="RuleBase" id="RU003718"/>
    </source>
</evidence>
<dbReference type="FunFam" id="3.40.50.2000:FF:000037">
    <property type="entry name" value="Glycosyltransferase"/>
    <property type="match status" value="1"/>
</dbReference>
<reference evidence="6" key="2">
    <citation type="journal article" date="2024" name="Plant">
        <title>Genomic evolution and insights into agronomic trait innovations of Sesamum species.</title>
        <authorList>
            <person name="Miao H."/>
            <person name="Wang L."/>
            <person name="Qu L."/>
            <person name="Liu H."/>
            <person name="Sun Y."/>
            <person name="Le M."/>
            <person name="Wang Q."/>
            <person name="Wei S."/>
            <person name="Zheng Y."/>
            <person name="Lin W."/>
            <person name="Duan Y."/>
            <person name="Cao H."/>
            <person name="Xiong S."/>
            <person name="Wang X."/>
            <person name="Wei L."/>
            <person name="Li C."/>
            <person name="Ma Q."/>
            <person name="Ju M."/>
            <person name="Zhao R."/>
            <person name="Li G."/>
            <person name="Mu C."/>
            <person name="Tian Q."/>
            <person name="Mei H."/>
            <person name="Zhang T."/>
            <person name="Gao T."/>
            <person name="Zhang H."/>
        </authorList>
    </citation>
    <scope>NUCLEOTIDE SEQUENCE</scope>
    <source>
        <strain evidence="6">G02</strain>
    </source>
</reference>
<accession>A0AAW2P3V1</accession>
<evidence type="ECO:0000256" key="1">
    <source>
        <dbReference type="ARBA" id="ARBA00009995"/>
    </source>
</evidence>
<gene>
    <name evidence="6" type="ORF">Sradi_4168300</name>
</gene>
<dbReference type="InterPro" id="IPR002213">
    <property type="entry name" value="UDP_glucos_trans"/>
</dbReference>
<organism evidence="6">
    <name type="scientific">Sesamum radiatum</name>
    <name type="common">Black benniseed</name>
    <dbReference type="NCBI Taxonomy" id="300843"/>
    <lineage>
        <taxon>Eukaryota</taxon>
        <taxon>Viridiplantae</taxon>
        <taxon>Streptophyta</taxon>
        <taxon>Embryophyta</taxon>
        <taxon>Tracheophyta</taxon>
        <taxon>Spermatophyta</taxon>
        <taxon>Magnoliopsida</taxon>
        <taxon>eudicotyledons</taxon>
        <taxon>Gunneridae</taxon>
        <taxon>Pentapetalae</taxon>
        <taxon>asterids</taxon>
        <taxon>lamiids</taxon>
        <taxon>Lamiales</taxon>
        <taxon>Pedaliaceae</taxon>
        <taxon>Sesamum</taxon>
    </lineage>
</organism>
<evidence type="ECO:0000313" key="6">
    <source>
        <dbReference type="EMBL" id="KAL0350191.1"/>
    </source>
</evidence>
<reference evidence="6" key="1">
    <citation type="submission" date="2020-06" db="EMBL/GenBank/DDBJ databases">
        <authorList>
            <person name="Li T."/>
            <person name="Hu X."/>
            <person name="Zhang T."/>
            <person name="Song X."/>
            <person name="Zhang H."/>
            <person name="Dai N."/>
            <person name="Sheng W."/>
            <person name="Hou X."/>
            <person name="Wei L."/>
        </authorList>
    </citation>
    <scope>NUCLEOTIDE SEQUENCE</scope>
    <source>
        <strain evidence="6">G02</strain>
        <tissue evidence="6">Leaf</tissue>
    </source>
</reference>
<dbReference type="PANTHER" id="PTHR48049">
    <property type="entry name" value="GLYCOSYLTRANSFERASE"/>
    <property type="match status" value="1"/>
</dbReference>
<dbReference type="FunFam" id="3.40.50.2000:FF:000088">
    <property type="entry name" value="Glycosyltransferase"/>
    <property type="match status" value="1"/>
</dbReference>
<dbReference type="InterPro" id="IPR035595">
    <property type="entry name" value="UDP_glycos_trans_CS"/>
</dbReference>
<keyword evidence="2 4" id="KW-0328">Glycosyltransferase</keyword>